<evidence type="ECO:0000256" key="1">
    <source>
        <dbReference type="SAM" id="MobiDB-lite"/>
    </source>
</evidence>
<dbReference type="Proteomes" id="UP001222325">
    <property type="component" value="Unassembled WGS sequence"/>
</dbReference>
<protein>
    <submittedName>
        <fullName evidence="2">Uncharacterized protein</fullName>
    </submittedName>
</protein>
<dbReference type="EMBL" id="JARJCN010000027">
    <property type="protein sequence ID" value="KAJ7088018.1"/>
    <property type="molecule type" value="Genomic_DNA"/>
</dbReference>
<evidence type="ECO:0000313" key="3">
    <source>
        <dbReference type="Proteomes" id="UP001222325"/>
    </source>
</evidence>
<name>A0AAD6U844_9AGAR</name>
<keyword evidence="3" id="KW-1185">Reference proteome</keyword>
<feature type="compositionally biased region" description="Gly residues" evidence="1">
    <location>
        <begin position="116"/>
        <end position="126"/>
    </location>
</feature>
<proteinExistence type="predicted"/>
<reference evidence="2" key="1">
    <citation type="submission" date="2023-03" db="EMBL/GenBank/DDBJ databases">
        <title>Massive genome expansion in bonnet fungi (Mycena s.s.) driven by repeated elements and novel gene families across ecological guilds.</title>
        <authorList>
            <consortium name="Lawrence Berkeley National Laboratory"/>
            <person name="Harder C.B."/>
            <person name="Miyauchi S."/>
            <person name="Viragh M."/>
            <person name="Kuo A."/>
            <person name="Thoen E."/>
            <person name="Andreopoulos B."/>
            <person name="Lu D."/>
            <person name="Skrede I."/>
            <person name="Drula E."/>
            <person name="Henrissat B."/>
            <person name="Morin E."/>
            <person name="Kohler A."/>
            <person name="Barry K."/>
            <person name="LaButti K."/>
            <person name="Morin E."/>
            <person name="Salamov A."/>
            <person name="Lipzen A."/>
            <person name="Mereny Z."/>
            <person name="Hegedus B."/>
            <person name="Baldrian P."/>
            <person name="Stursova M."/>
            <person name="Weitz H."/>
            <person name="Taylor A."/>
            <person name="Grigoriev I.V."/>
            <person name="Nagy L.G."/>
            <person name="Martin F."/>
            <person name="Kauserud H."/>
        </authorList>
    </citation>
    <scope>NUCLEOTIDE SEQUENCE</scope>
    <source>
        <strain evidence="2">CBHHK173m</strain>
    </source>
</reference>
<gene>
    <name evidence="2" type="ORF">B0H15DRAFT_801077</name>
</gene>
<sequence>MTVFDSDSCAERSILANRWRARPPNPHVRSYDDFLVIRRRHRDGPLAVANLRLAQSQPDALQLWLDWHRTATSLAADNFGPFGRHWGTGGLHRYGILSRAPGNWGTGNWNAPAGGNNWGAGGGGWSGTPLPKTSQKKKKRRARKRARWAQCIQQDARYLAERDSGSYHFAGCSSPTTILD</sequence>
<organism evidence="2 3">
    <name type="scientific">Mycena belliarum</name>
    <dbReference type="NCBI Taxonomy" id="1033014"/>
    <lineage>
        <taxon>Eukaryota</taxon>
        <taxon>Fungi</taxon>
        <taxon>Dikarya</taxon>
        <taxon>Basidiomycota</taxon>
        <taxon>Agaricomycotina</taxon>
        <taxon>Agaricomycetes</taxon>
        <taxon>Agaricomycetidae</taxon>
        <taxon>Agaricales</taxon>
        <taxon>Marasmiineae</taxon>
        <taxon>Mycenaceae</taxon>
        <taxon>Mycena</taxon>
    </lineage>
</organism>
<accession>A0AAD6U844</accession>
<feature type="region of interest" description="Disordered" evidence="1">
    <location>
        <begin position="116"/>
        <end position="145"/>
    </location>
</feature>
<evidence type="ECO:0000313" key="2">
    <source>
        <dbReference type="EMBL" id="KAJ7088018.1"/>
    </source>
</evidence>
<feature type="compositionally biased region" description="Basic residues" evidence="1">
    <location>
        <begin position="134"/>
        <end position="145"/>
    </location>
</feature>
<dbReference type="AlphaFoldDB" id="A0AAD6U844"/>
<comment type="caution">
    <text evidence="2">The sequence shown here is derived from an EMBL/GenBank/DDBJ whole genome shotgun (WGS) entry which is preliminary data.</text>
</comment>